<proteinExistence type="predicted"/>
<dbReference type="NCBIfam" id="NF033517">
    <property type="entry name" value="transpos_IS66"/>
    <property type="match status" value="1"/>
</dbReference>
<dbReference type="InterPro" id="IPR052344">
    <property type="entry name" value="Transposase-related"/>
</dbReference>
<feature type="region of interest" description="Disordered" evidence="1">
    <location>
        <begin position="48"/>
        <end position="92"/>
    </location>
</feature>
<gene>
    <name evidence="4" type="ORF">Thini_1383</name>
    <name evidence="5" type="ORF">Thini_3705</name>
</gene>
<name>A0A656HC73_THINJ</name>
<dbReference type="AlphaFoldDB" id="A0A656HC73"/>
<evidence type="ECO:0000256" key="1">
    <source>
        <dbReference type="SAM" id="MobiDB-lite"/>
    </source>
</evidence>
<feature type="compositionally biased region" description="Low complexity" evidence="1">
    <location>
        <begin position="57"/>
        <end position="77"/>
    </location>
</feature>
<dbReference type="PANTHER" id="PTHR33678:SF1">
    <property type="entry name" value="BLL1576 PROTEIN"/>
    <property type="match status" value="1"/>
</dbReference>
<keyword evidence="6" id="KW-1185">Reference proteome</keyword>
<dbReference type="RefSeq" id="WP_002707930.1">
    <property type="nucleotide sequence ID" value="NZ_JH651384.1"/>
</dbReference>
<reference evidence="6" key="1">
    <citation type="journal article" date="2011" name="Stand. Genomic Sci.">
        <title>Genome sequence of the filamentous, gliding Thiothrix nivea neotype strain (JP2(T)).</title>
        <authorList>
            <person name="Lapidus A."/>
            <person name="Nolan M."/>
            <person name="Lucas S."/>
            <person name="Glavina Del Rio T."/>
            <person name="Tice H."/>
            <person name="Cheng J.F."/>
            <person name="Tapia R."/>
            <person name="Han C."/>
            <person name="Goodwin L."/>
            <person name="Pitluck S."/>
            <person name="Liolios K."/>
            <person name="Pagani I."/>
            <person name="Ivanova N."/>
            <person name="Huntemann M."/>
            <person name="Mavromatis K."/>
            <person name="Mikhailova N."/>
            <person name="Pati A."/>
            <person name="Chen A."/>
            <person name="Palaniappan K."/>
            <person name="Land M."/>
            <person name="Brambilla E.M."/>
            <person name="Rohde M."/>
            <person name="Abt B."/>
            <person name="Verbarg S."/>
            <person name="Goker M."/>
            <person name="Bristow J."/>
            <person name="Eisen J.A."/>
            <person name="Markowitz V."/>
            <person name="Hugenholtz P."/>
            <person name="Kyrpides N.C."/>
            <person name="Klenk H.P."/>
            <person name="Woyke T."/>
        </authorList>
    </citation>
    <scope>NUCLEOTIDE SEQUENCE [LARGE SCALE GENOMIC DNA]</scope>
    <source>
        <strain evidence="6">ATCC 35100 / DSM 5205 / JP2</strain>
    </source>
</reference>
<evidence type="ECO:0000259" key="2">
    <source>
        <dbReference type="Pfam" id="PF03050"/>
    </source>
</evidence>
<dbReference type="OrthoDB" id="9800877at2"/>
<accession>A0A656HC73</accession>
<reference evidence="4" key="2">
    <citation type="submission" date="2012-02" db="EMBL/GenBank/DDBJ databases">
        <title>Improved High-Quality Draft genome of Thiothrix nivea DSM 5205.</title>
        <authorList>
            <consortium name="US DOE Joint Genome Institute (JGI-PGF)"/>
            <person name="Lucas S."/>
            <person name="Copeland A."/>
            <person name="Lapidus A."/>
            <person name="Bruce D."/>
            <person name="Goodwin L."/>
            <person name="Pitluck S."/>
            <person name="Peters L."/>
            <person name="Mikhailova N."/>
            <person name="Daligault H."/>
            <person name="Kyrpides N."/>
            <person name="Mavromatis K."/>
            <person name="Detter J.C."/>
            <person name="Han C."/>
            <person name="Land M."/>
            <person name="Hauser L."/>
            <person name="Markowitz V."/>
            <person name="Cheng J.-F."/>
            <person name="Hugenholtz P."/>
            <person name="Woyke T."/>
            <person name="Wu D."/>
            <person name="Verbarg S."/>
            <person name="Fruehling A."/>
            <person name="Brambilla E."/>
            <person name="Klenk H.-P."/>
            <person name="Eisen J.A."/>
        </authorList>
    </citation>
    <scope>NUCLEOTIDE SEQUENCE</scope>
    <source>
        <strain evidence="4">DSM 5205</strain>
    </source>
</reference>
<dbReference type="EMBL" id="JH651384">
    <property type="protein sequence ID" value="EIJ33987.1"/>
    <property type="molecule type" value="Genomic_DNA"/>
</dbReference>
<dbReference type="Proteomes" id="UP000005317">
    <property type="component" value="Unassembled WGS sequence"/>
</dbReference>
<evidence type="ECO:0000313" key="5">
    <source>
        <dbReference type="EMBL" id="EIJ36208.1"/>
    </source>
</evidence>
<dbReference type="EMBL" id="JH651384">
    <property type="protein sequence ID" value="EIJ36208.1"/>
    <property type="molecule type" value="Genomic_DNA"/>
</dbReference>
<feature type="domain" description="Transposase IS66 central" evidence="2">
    <location>
        <begin position="167"/>
        <end position="444"/>
    </location>
</feature>
<evidence type="ECO:0000313" key="4">
    <source>
        <dbReference type="EMBL" id="EIJ33987.1"/>
    </source>
</evidence>
<dbReference type="InterPro" id="IPR045618">
    <property type="entry name" value="DUF6444"/>
</dbReference>
<sequence>MNQFIHPTREDLQQLSHAQLVDLVLSLFDTIEQLSSLATRVAELEAQLGKNSKNSHKPPSSDGLKRQPAQPRQAGQRPKGGQPGHKGHSLVMHPSPDYVEDCRAVGYCGCGLPLSEAAVAVAERRQQWDIPAPQIVVTEYRQIISTCRCGKAHAGEFPASLPPYISYGARLKAYAVGLVHGHFISLSRVTEVISDQYGIKPSDGSVQRWVSQASGSLTATYGDIRQTISTSPVAHFDESGIRAQGKTQWLHVAATPEAVYYTAHAKRGQEAMVAAGILPVFNGVAVHDHWKPYFRFDNVVHGLCGAHLLRELNYFDETLRHQWPAQLKQVLVDAKTAVAQARAAQHDSLTPDQMAELGQRYDQWVNHGLLVFPELPKTHPKQGKAKQHPARNLLCRLRDFKDSVLLFIQRFDVPFDNNLAERAVRPVKVKLKVAGGFRAIGGADAFCVIRSVWETNKLQGRNPFESLRSVLA</sequence>
<dbReference type="PANTHER" id="PTHR33678">
    <property type="entry name" value="BLL1576 PROTEIN"/>
    <property type="match status" value="1"/>
</dbReference>
<feature type="domain" description="DUF6444" evidence="3">
    <location>
        <begin position="7"/>
        <end position="89"/>
    </location>
</feature>
<evidence type="ECO:0000313" key="6">
    <source>
        <dbReference type="Proteomes" id="UP000005317"/>
    </source>
</evidence>
<dbReference type="Pfam" id="PF20042">
    <property type="entry name" value="DUF6444"/>
    <property type="match status" value="1"/>
</dbReference>
<protein>
    <submittedName>
        <fullName evidence="4">Transposase</fullName>
    </submittedName>
</protein>
<evidence type="ECO:0000259" key="3">
    <source>
        <dbReference type="Pfam" id="PF20042"/>
    </source>
</evidence>
<dbReference type="Pfam" id="PF03050">
    <property type="entry name" value="DDE_Tnp_IS66"/>
    <property type="match status" value="1"/>
</dbReference>
<dbReference type="InterPro" id="IPR004291">
    <property type="entry name" value="Transposase_IS66_central"/>
</dbReference>
<organism evidence="4 6">
    <name type="scientific">Thiothrix nivea (strain ATCC 35100 / DSM 5205 / JP2)</name>
    <dbReference type="NCBI Taxonomy" id="870187"/>
    <lineage>
        <taxon>Bacteria</taxon>
        <taxon>Pseudomonadati</taxon>
        <taxon>Pseudomonadota</taxon>
        <taxon>Gammaproteobacteria</taxon>
        <taxon>Thiotrichales</taxon>
        <taxon>Thiotrichaceae</taxon>
        <taxon>Thiothrix</taxon>
    </lineage>
</organism>